<comment type="caution">
    <text evidence="3">The sequence shown here is derived from an EMBL/GenBank/DDBJ whole genome shotgun (WGS) entry which is preliminary data.</text>
</comment>
<gene>
    <name evidence="2" type="ORF">SMN809_LOCUS47903</name>
    <name evidence="3" type="ORF">SMN809_LOCUS51071</name>
</gene>
<evidence type="ECO:0000313" key="2">
    <source>
        <dbReference type="EMBL" id="CAF4818012.1"/>
    </source>
</evidence>
<dbReference type="EMBL" id="CAJOBI010170411">
    <property type="protein sequence ID" value="CAF4886710.1"/>
    <property type="molecule type" value="Genomic_DNA"/>
</dbReference>
<protein>
    <recommendedName>
        <fullName evidence="1">Dynein heavy chain linker domain-containing protein</fullName>
    </recommendedName>
</protein>
<proteinExistence type="predicted"/>
<dbReference type="AlphaFoldDB" id="A0A8S3C6F5"/>
<organism evidence="3 4">
    <name type="scientific">Rotaria magnacalcarata</name>
    <dbReference type="NCBI Taxonomy" id="392030"/>
    <lineage>
        <taxon>Eukaryota</taxon>
        <taxon>Metazoa</taxon>
        <taxon>Spiralia</taxon>
        <taxon>Gnathifera</taxon>
        <taxon>Rotifera</taxon>
        <taxon>Eurotatoria</taxon>
        <taxon>Bdelloidea</taxon>
        <taxon>Philodinida</taxon>
        <taxon>Philodinidae</taxon>
        <taxon>Rotaria</taxon>
    </lineage>
</organism>
<feature type="non-terminal residue" evidence="3">
    <location>
        <position position="71"/>
    </location>
</feature>
<name>A0A8S3C6F5_9BILA</name>
<evidence type="ECO:0000313" key="4">
    <source>
        <dbReference type="Proteomes" id="UP000676336"/>
    </source>
</evidence>
<dbReference type="Pfam" id="PF08393">
    <property type="entry name" value="DHC_N2"/>
    <property type="match status" value="1"/>
</dbReference>
<dbReference type="Proteomes" id="UP000676336">
    <property type="component" value="Unassembled WGS sequence"/>
</dbReference>
<accession>A0A8S3C6F5</accession>
<dbReference type="InterPro" id="IPR013602">
    <property type="entry name" value="Dynein_heavy_linker"/>
</dbReference>
<evidence type="ECO:0000313" key="3">
    <source>
        <dbReference type="EMBL" id="CAF4886710.1"/>
    </source>
</evidence>
<evidence type="ECO:0000259" key="1">
    <source>
        <dbReference type="Pfam" id="PF08393"/>
    </source>
</evidence>
<feature type="domain" description="Dynein heavy chain linker" evidence="1">
    <location>
        <begin position="9"/>
        <end position="68"/>
    </location>
</feature>
<reference evidence="3" key="1">
    <citation type="submission" date="2021-02" db="EMBL/GenBank/DDBJ databases">
        <authorList>
            <person name="Nowell W R."/>
        </authorList>
    </citation>
    <scope>NUCLEOTIDE SEQUENCE</scope>
</reference>
<sequence length="71" mass="8492">MGKTEYPQLDAIKTAVDPYFRLFTTVRKWQVAEKKWMDGSFLELNSEKVEGEVEEYLREIFKIKKQFTNLV</sequence>
<dbReference type="EMBL" id="CAJOBI010152765">
    <property type="protein sequence ID" value="CAF4818012.1"/>
    <property type="molecule type" value="Genomic_DNA"/>
</dbReference>